<dbReference type="RefSeq" id="WP_026635905.1">
    <property type="nucleotide sequence ID" value="NZ_FONH01000019.1"/>
</dbReference>
<keyword evidence="1" id="KW-0732">Signal</keyword>
<feature type="signal peptide" evidence="1">
    <location>
        <begin position="1"/>
        <end position="24"/>
    </location>
</feature>
<dbReference type="STRING" id="500610.SAMN02799615_03644"/>
<keyword evidence="3" id="KW-1185">Reference proteome</keyword>
<evidence type="ECO:0000313" key="3">
    <source>
        <dbReference type="Proteomes" id="UP000199477"/>
    </source>
</evidence>
<dbReference type="EMBL" id="FONH01000019">
    <property type="protein sequence ID" value="SFF45833.1"/>
    <property type="molecule type" value="Genomic_DNA"/>
</dbReference>
<dbReference type="Proteomes" id="UP000199477">
    <property type="component" value="Unassembled WGS sequence"/>
</dbReference>
<protein>
    <submittedName>
        <fullName evidence="2">Uncharacterized protein</fullName>
    </submittedName>
</protein>
<proteinExistence type="predicted"/>
<evidence type="ECO:0000256" key="1">
    <source>
        <dbReference type="SAM" id="SignalP"/>
    </source>
</evidence>
<feature type="chain" id="PRO_5011710180" evidence="1">
    <location>
        <begin position="25"/>
        <end position="112"/>
    </location>
</feature>
<dbReference type="AlphaFoldDB" id="A0A1I2IW42"/>
<name>A0A1I2IW42_9GAMM</name>
<sequence>MSIRVATIIALAAIAIATCNTASARYWGSHTEKGYIMSVKTDYYGWCFLSLGNSPTTGLIQKGKWDCSKYWGQLMFGTAKMAMGLGIKVAVTFEGNGAEYKPVEGIETIPRT</sequence>
<evidence type="ECO:0000313" key="2">
    <source>
        <dbReference type="EMBL" id="SFF45833.1"/>
    </source>
</evidence>
<organism evidence="2 3">
    <name type="scientific">Dyella marensis</name>
    <dbReference type="NCBI Taxonomy" id="500610"/>
    <lineage>
        <taxon>Bacteria</taxon>
        <taxon>Pseudomonadati</taxon>
        <taxon>Pseudomonadota</taxon>
        <taxon>Gammaproteobacteria</taxon>
        <taxon>Lysobacterales</taxon>
        <taxon>Rhodanobacteraceae</taxon>
        <taxon>Dyella</taxon>
    </lineage>
</organism>
<reference evidence="3" key="1">
    <citation type="submission" date="2016-10" db="EMBL/GenBank/DDBJ databases">
        <authorList>
            <person name="Varghese N."/>
            <person name="Submissions S."/>
        </authorList>
    </citation>
    <scope>NUCLEOTIDE SEQUENCE [LARGE SCALE GENOMIC DNA]</scope>
    <source>
        <strain evidence="3">UNC178MFTsu3.1</strain>
    </source>
</reference>
<gene>
    <name evidence="2" type="ORF">SAMN02799615_03644</name>
</gene>
<accession>A0A1I2IW42</accession>